<gene>
    <name evidence="2" type="ORF">M9458_033312</name>
</gene>
<proteinExistence type="predicted"/>
<feature type="non-terminal residue" evidence="2">
    <location>
        <position position="81"/>
    </location>
</feature>
<organism evidence="2 3">
    <name type="scientific">Cirrhinus mrigala</name>
    <name type="common">Mrigala</name>
    <dbReference type="NCBI Taxonomy" id="683832"/>
    <lineage>
        <taxon>Eukaryota</taxon>
        <taxon>Metazoa</taxon>
        <taxon>Chordata</taxon>
        <taxon>Craniata</taxon>
        <taxon>Vertebrata</taxon>
        <taxon>Euteleostomi</taxon>
        <taxon>Actinopterygii</taxon>
        <taxon>Neopterygii</taxon>
        <taxon>Teleostei</taxon>
        <taxon>Ostariophysi</taxon>
        <taxon>Cypriniformes</taxon>
        <taxon>Cyprinidae</taxon>
        <taxon>Labeoninae</taxon>
        <taxon>Labeonini</taxon>
        <taxon>Cirrhinus</taxon>
    </lineage>
</organism>
<feature type="compositionally biased region" description="Basic and acidic residues" evidence="1">
    <location>
        <begin position="71"/>
        <end position="81"/>
    </location>
</feature>
<name>A0ABD0PHZ2_CIRMR</name>
<feature type="region of interest" description="Disordered" evidence="1">
    <location>
        <begin position="41"/>
        <end position="81"/>
    </location>
</feature>
<dbReference type="AlphaFoldDB" id="A0ABD0PHZ2"/>
<sequence length="81" mass="9253">MYSLHRNILRNISLFLFYSKVTIATRSSLYPDQMVTAVPRIHSIPSPDGGSAPRDDFYSPECQGRPCQPDEPQRRISNEDI</sequence>
<dbReference type="EMBL" id="JAMKFB020000016">
    <property type="protein sequence ID" value="KAL0173001.1"/>
    <property type="molecule type" value="Genomic_DNA"/>
</dbReference>
<evidence type="ECO:0000256" key="1">
    <source>
        <dbReference type="SAM" id="MobiDB-lite"/>
    </source>
</evidence>
<keyword evidence="3" id="KW-1185">Reference proteome</keyword>
<comment type="caution">
    <text evidence="2">The sequence shown here is derived from an EMBL/GenBank/DDBJ whole genome shotgun (WGS) entry which is preliminary data.</text>
</comment>
<protein>
    <submittedName>
        <fullName evidence="2">Uncharacterized protein</fullName>
    </submittedName>
</protein>
<evidence type="ECO:0000313" key="3">
    <source>
        <dbReference type="Proteomes" id="UP001529510"/>
    </source>
</evidence>
<accession>A0ABD0PHZ2</accession>
<reference evidence="2 3" key="1">
    <citation type="submission" date="2024-05" db="EMBL/GenBank/DDBJ databases">
        <title>Genome sequencing and assembly of Indian major carp, Cirrhinus mrigala (Hamilton, 1822).</title>
        <authorList>
            <person name="Mohindra V."/>
            <person name="Chowdhury L.M."/>
            <person name="Lal K."/>
            <person name="Jena J.K."/>
        </authorList>
    </citation>
    <scope>NUCLEOTIDE SEQUENCE [LARGE SCALE GENOMIC DNA]</scope>
    <source>
        <strain evidence="2">CM1030</strain>
        <tissue evidence="2">Blood</tissue>
    </source>
</reference>
<evidence type="ECO:0000313" key="2">
    <source>
        <dbReference type="EMBL" id="KAL0173001.1"/>
    </source>
</evidence>
<dbReference type="Proteomes" id="UP001529510">
    <property type="component" value="Unassembled WGS sequence"/>
</dbReference>